<dbReference type="Gramene" id="PRQ18295">
    <property type="protein sequence ID" value="PRQ18295"/>
    <property type="gene ID" value="RchiOBHm_Chr7g0204401"/>
</dbReference>
<accession>A0A2P6P8N9</accession>
<dbReference type="Proteomes" id="UP000238479">
    <property type="component" value="Chromosome 7"/>
</dbReference>
<name>A0A2P6P8N9_ROSCH</name>
<evidence type="ECO:0000313" key="1">
    <source>
        <dbReference type="EMBL" id="PRQ18295.1"/>
    </source>
</evidence>
<evidence type="ECO:0000313" key="2">
    <source>
        <dbReference type="Proteomes" id="UP000238479"/>
    </source>
</evidence>
<organism evidence="1 2">
    <name type="scientific">Rosa chinensis</name>
    <name type="common">China rose</name>
    <dbReference type="NCBI Taxonomy" id="74649"/>
    <lineage>
        <taxon>Eukaryota</taxon>
        <taxon>Viridiplantae</taxon>
        <taxon>Streptophyta</taxon>
        <taxon>Embryophyta</taxon>
        <taxon>Tracheophyta</taxon>
        <taxon>Spermatophyta</taxon>
        <taxon>Magnoliopsida</taxon>
        <taxon>eudicotyledons</taxon>
        <taxon>Gunneridae</taxon>
        <taxon>Pentapetalae</taxon>
        <taxon>rosids</taxon>
        <taxon>fabids</taxon>
        <taxon>Rosales</taxon>
        <taxon>Rosaceae</taxon>
        <taxon>Rosoideae</taxon>
        <taxon>Rosoideae incertae sedis</taxon>
        <taxon>Rosa</taxon>
    </lineage>
</organism>
<sequence>MHVAYQTDCALLLWEQTVPLLENIHLLLLHTTTMISRTNEVVDSSNVDGYSKTATETEQSMLE</sequence>
<dbReference type="AlphaFoldDB" id="A0A2P6P8N9"/>
<protein>
    <submittedName>
        <fullName evidence="1">Uncharacterized protein</fullName>
    </submittedName>
</protein>
<proteinExistence type="predicted"/>
<gene>
    <name evidence="1" type="ORF">RchiOBHm_Chr7g0204401</name>
</gene>
<reference evidence="1 2" key="1">
    <citation type="journal article" date="2018" name="Nat. Genet.">
        <title>The Rosa genome provides new insights in the design of modern roses.</title>
        <authorList>
            <person name="Bendahmane M."/>
        </authorList>
    </citation>
    <scope>NUCLEOTIDE SEQUENCE [LARGE SCALE GENOMIC DNA]</scope>
    <source>
        <strain evidence="2">cv. Old Blush</strain>
    </source>
</reference>
<keyword evidence="2" id="KW-1185">Reference proteome</keyword>
<dbReference type="EMBL" id="PDCK01000045">
    <property type="protein sequence ID" value="PRQ18295.1"/>
    <property type="molecule type" value="Genomic_DNA"/>
</dbReference>
<comment type="caution">
    <text evidence="1">The sequence shown here is derived from an EMBL/GenBank/DDBJ whole genome shotgun (WGS) entry which is preliminary data.</text>
</comment>